<dbReference type="Gene3D" id="3.30.2410.10">
    <property type="entry name" value="Hect, E3 ligase catalytic domain"/>
    <property type="match status" value="1"/>
</dbReference>
<dbReference type="AlphaFoldDB" id="A0A875S600"/>
<feature type="compositionally biased region" description="Polar residues" evidence="6">
    <location>
        <begin position="1"/>
        <end position="16"/>
    </location>
</feature>
<feature type="active site" description="Glycyl thioester intermediate" evidence="5">
    <location>
        <position position="831"/>
    </location>
</feature>
<gene>
    <name evidence="8" type="ORF">FOA43_003125</name>
</gene>
<dbReference type="Pfam" id="PF00632">
    <property type="entry name" value="HECT"/>
    <property type="match status" value="1"/>
</dbReference>
<dbReference type="PROSITE" id="PS50237">
    <property type="entry name" value="HECT"/>
    <property type="match status" value="1"/>
</dbReference>
<accession>A0A875S600</accession>
<dbReference type="InterPro" id="IPR035983">
    <property type="entry name" value="Hect_E3_ubiquitin_ligase"/>
</dbReference>
<evidence type="ECO:0000256" key="3">
    <source>
        <dbReference type="ARBA" id="ARBA00022679"/>
    </source>
</evidence>
<comment type="catalytic activity">
    <reaction evidence="1">
        <text>S-ubiquitinyl-[E2 ubiquitin-conjugating enzyme]-L-cysteine + [acceptor protein]-L-lysine = [E2 ubiquitin-conjugating enzyme]-L-cysteine + N(6)-ubiquitinyl-[acceptor protein]-L-lysine.</text>
        <dbReference type="EC" id="2.3.2.26"/>
    </reaction>
</comment>
<dbReference type="EC" id="2.3.2.26" evidence="2"/>
<dbReference type="PANTHER" id="PTHR45700">
    <property type="entry name" value="UBIQUITIN-PROTEIN LIGASE E3C"/>
    <property type="match status" value="1"/>
</dbReference>
<protein>
    <recommendedName>
        <fullName evidence="2">HECT-type E3 ubiquitin transferase</fullName>
        <ecNumber evidence="2">2.3.2.26</ecNumber>
    </recommendedName>
</protein>
<evidence type="ECO:0000256" key="1">
    <source>
        <dbReference type="ARBA" id="ARBA00000885"/>
    </source>
</evidence>
<dbReference type="Gene3D" id="3.90.1750.10">
    <property type="entry name" value="Hect, E3 ligase catalytic domains"/>
    <property type="match status" value="1"/>
</dbReference>
<dbReference type="InterPro" id="IPR000569">
    <property type="entry name" value="HECT_dom"/>
</dbReference>
<evidence type="ECO:0000256" key="5">
    <source>
        <dbReference type="PROSITE-ProRule" id="PRU00104"/>
    </source>
</evidence>
<evidence type="ECO:0000256" key="2">
    <source>
        <dbReference type="ARBA" id="ARBA00012485"/>
    </source>
</evidence>
<dbReference type="Gene3D" id="3.30.2160.10">
    <property type="entry name" value="Hect, E3 ligase catalytic domain"/>
    <property type="match status" value="1"/>
</dbReference>
<evidence type="ECO:0000259" key="7">
    <source>
        <dbReference type="PROSITE" id="PS50237"/>
    </source>
</evidence>
<dbReference type="GeneID" id="62196526"/>
<name>A0A875S600_EENNA</name>
<dbReference type="OrthoDB" id="8068875at2759"/>
<dbReference type="PANTHER" id="PTHR45700:SF8">
    <property type="entry name" value="HECT-TYPE E3 UBIQUITIN TRANSFERASE"/>
    <property type="match status" value="1"/>
</dbReference>
<evidence type="ECO:0000256" key="6">
    <source>
        <dbReference type="SAM" id="MobiDB-lite"/>
    </source>
</evidence>
<dbReference type="Proteomes" id="UP000662931">
    <property type="component" value="Chromosome 3"/>
</dbReference>
<keyword evidence="9" id="KW-1185">Reference proteome</keyword>
<dbReference type="RefSeq" id="XP_038779330.1">
    <property type="nucleotide sequence ID" value="XM_038923402.1"/>
</dbReference>
<dbReference type="InterPro" id="IPR044611">
    <property type="entry name" value="E3A/B/C-like"/>
</dbReference>
<evidence type="ECO:0000313" key="9">
    <source>
        <dbReference type="Proteomes" id="UP000662931"/>
    </source>
</evidence>
<feature type="domain" description="HECT" evidence="7">
    <location>
        <begin position="536"/>
        <end position="863"/>
    </location>
</feature>
<dbReference type="CDD" id="cd00078">
    <property type="entry name" value="HECTc"/>
    <property type="match status" value="1"/>
</dbReference>
<evidence type="ECO:0000313" key="8">
    <source>
        <dbReference type="EMBL" id="QPG75765.1"/>
    </source>
</evidence>
<feature type="region of interest" description="Disordered" evidence="6">
    <location>
        <begin position="1"/>
        <end position="26"/>
    </location>
</feature>
<evidence type="ECO:0000256" key="4">
    <source>
        <dbReference type="ARBA" id="ARBA00022786"/>
    </source>
</evidence>
<dbReference type="SMART" id="SM00119">
    <property type="entry name" value="HECTc"/>
    <property type="match status" value="1"/>
</dbReference>
<keyword evidence="3" id="KW-0808">Transferase</keyword>
<dbReference type="KEGG" id="bnn:FOA43_003125"/>
<sequence length="863" mass="98562">MPPNGSTKRSGWLNRQVNKRAEPTVQASKPPIKELICDSCACCGTIIKYPSDVSRVMCMVCQTSFTTCISSTADSPQLPQFSISFNELKDTIQQCHGQPDFKAVQNLIIRSFSSDSVLNASFKLDSRSSSSYHSPNLNYAELRKFYSLLRKLPTNAVFYRLLITSLHLLRHPPRISDVHSISWLLILLEIPLLPESLISGNDTATNGTSSLAPQLKSICYDILKRVIGLMAHMDRKCMQYVTNWWSKLPDNEFVRKIDFLNLYITFQLTRCINYEIYNTVINTSSYVCAQNIPDDDINYKDTLRAHFIRPTSQSSDFGLSIRIPLFISSGGRRLSTTNGQLHQQSSSPWGGAGSKTNKEHYIKIKIQQYSDEWHLRTAARVLSLLFSANKNRSKVPEAAFYNCLVDYVNVKQDFDSWQFTTTTKMHERDLKLSNDSSLLVLDYLKAESNGIYLNVTSRDGASLRKPSFTFCQFPFLISLGAKITILEHEAKRNMERKAEEAFIQSINKKIPFGMYFKIRVRRTHVTNDSLRSIKAHQNEFKKLLRVEFVNEPGIDAGGLKKEWFLLLTKELFDAEKGLFSYNETSHLCYFARSPINSDELYYLVGAVLGLAIYNSTILDLKLPRALYKKLMNRKVTLHDFIQLDPETGAGLQRLLTCHGVQDLAIFFEVTYKDIFDDIVTKELIKGGSQVPVTDENKYEYVERYMNFFLNDTCKQPFEAFCKGFYNVVGGNALSLFTPEEIQLILIGDESSSKLDTSIMRSITKYNGFQADDEIIDWFWNYFDNCSTAAQKKLLFFVTGTDRLPATGLPSLHFKITRLCDSSIKLPTSHTCFNELCLYDYQSQEIFKEKMDLALDYGEGFGLR</sequence>
<dbReference type="EMBL" id="CP064814">
    <property type="protein sequence ID" value="QPG75765.1"/>
    <property type="molecule type" value="Genomic_DNA"/>
</dbReference>
<proteinExistence type="predicted"/>
<organism evidence="8 9">
    <name type="scientific">Eeniella nana</name>
    <name type="common">Yeast</name>
    <name type="synonym">Brettanomyces nanus</name>
    <dbReference type="NCBI Taxonomy" id="13502"/>
    <lineage>
        <taxon>Eukaryota</taxon>
        <taxon>Fungi</taxon>
        <taxon>Dikarya</taxon>
        <taxon>Ascomycota</taxon>
        <taxon>Saccharomycotina</taxon>
        <taxon>Pichiomycetes</taxon>
        <taxon>Pichiales</taxon>
        <taxon>Pichiaceae</taxon>
        <taxon>Brettanomyces</taxon>
    </lineage>
</organism>
<keyword evidence="4 5" id="KW-0833">Ubl conjugation pathway</keyword>
<dbReference type="GO" id="GO:0000209">
    <property type="term" value="P:protein polyubiquitination"/>
    <property type="evidence" value="ECO:0007669"/>
    <property type="project" value="InterPro"/>
</dbReference>
<dbReference type="GO" id="GO:0061630">
    <property type="term" value="F:ubiquitin protein ligase activity"/>
    <property type="evidence" value="ECO:0007669"/>
    <property type="project" value="UniProtKB-EC"/>
</dbReference>
<reference evidence="8" key="1">
    <citation type="submission" date="2020-10" db="EMBL/GenBank/DDBJ databases">
        <authorList>
            <person name="Roach M.J.R."/>
        </authorList>
    </citation>
    <scope>NUCLEOTIDE SEQUENCE</scope>
    <source>
        <strain evidence="8">CBS 1945</strain>
    </source>
</reference>
<dbReference type="SUPFAM" id="SSF56204">
    <property type="entry name" value="Hect, E3 ligase catalytic domain"/>
    <property type="match status" value="1"/>
</dbReference>